<proteinExistence type="predicted"/>
<evidence type="ECO:0000313" key="2">
    <source>
        <dbReference type="Proteomes" id="UP000241872"/>
    </source>
</evidence>
<reference evidence="2" key="1">
    <citation type="submission" date="2018-03" db="EMBL/GenBank/DDBJ databases">
        <authorList>
            <person name="Robinson P."/>
            <person name="Figel D."/>
            <person name="Zack K.M."/>
            <person name="Garlena R.A."/>
            <person name="Russell D.A."/>
            <person name="Pope W.H."/>
            <person name="Jacobs-Sera D."/>
            <person name="Hatfull G.F."/>
        </authorList>
    </citation>
    <scope>NUCLEOTIDE SEQUENCE [LARGE SCALE GENOMIC DNA]</scope>
</reference>
<sequence>MSKTTSAIATGKTAAVSALAEKHGWTADTKEDIKNDITTLKLTRGDEWVEIRWDRNSCKEMPTVCHEGQLRYVRNVAAAKRVLEATAEQNAEPFQKRAVAKQAARKTAPAKRPRRKDKLVEALPDSDDQQIKEALLGRKILWRNSTSGEFEEDVVLAGKNTNGHYYVSHEGEKRQINFIGAYGFRAVKISAIAQVR</sequence>
<dbReference type="Proteomes" id="UP000241872">
    <property type="component" value="Segment"/>
</dbReference>
<organism evidence="1 2">
    <name type="scientific">Mycobacterium phage BigMama</name>
    <dbReference type="NCBI Taxonomy" id="2126786"/>
    <lineage>
        <taxon>Viruses</taxon>
        <taxon>Duplodnaviria</taxon>
        <taxon>Heunggongvirae</taxon>
        <taxon>Uroviricota</taxon>
        <taxon>Caudoviricetes</taxon>
        <taxon>Dclasvirinae</taxon>
        <taxon>Plotvirus</taxon>
        <taxon>Plotvirus plot</taxon>
    </lineage>
</organism>
<accession>A0A2P1N5E6</accession>
<gene>
    <name evidence="1" type="primary">48</name>
    <name evidence="1" type="ORF">PBI_BIGMAMA_48</name>
</gene>
<evidence type="ECO:0000313" key="1">
    <source>
        <dbReference type="EMBL" id="AVP43146.1"/>
    </source>
</evidence>
<protein>
    <submittedName>
        <fullName evidence="1">Uncharacterized protein</fullName>
    </submittedName>
</protein>
<name>A0A2P1N5E6_9CAUD</name>
<dbReference type="EMBL" id="MH025888">
    <property type="protein sequence ID" value="AVP43146.1"/>
    <property type="molecule type" value="Genomic_DNA"/>
</dbReference>